<feature type="domain" description="Glycosyltransferase subfamily 4-like N-terminal" evidence="1">
    <location>
        <begin position="21"/>
        <end position="128"/>
    </location>
</feature>
<dbReference type="CDD" id="cd03811">
    <property type="entry name" value="GT4_GT28_WabH-like"/>
    <property type="match status" value="1"/>
</dbReference>
<proteinExistence type="predicted"/>
<evidence type="ECO:0000313" key="2">
    <source>
        <dbReference type="EMBL" id="MBR0559233.1"/>
    </source>
</evidence>
<comment type="caution">
    <text evidence="2">The sequence shown here is derived from an EMBL/GenBank/DDBJ whole genome shotgun (WGS) entry which is preliminary data.</text>
</comment>
<dbReference type="Gene3D" id="3.40.50.2000">
    <property type="entry name" value="Glycogen Phosphorylase B"/>
    <property type="match status" value="2"/>
</dbReference>
<evidence type="ECO:0000313" key="3">
    <source>
        <dbReference type="Proteomes" id="UP000677812"/>
    </source>
</evidence>
<evidence type="ECO:0000259" key="1">
    <source>
        <dbReference type="Pfam" id="PF13439"/>
    </source>
</evidence>
<protein>
    <submittedName>
        <fullName evidence="2">Glycosyltransferase</fullName>
    </submittedName>
</protein>
<dbReference type="InterPro" id="IPR028098">
    <property type="entry name" value="Glyco_trans_4-like_N"/>
</dbReference>
<name>A0ABS5E5P9_9PROT</name>
<dbReference type="SUPFAM" id="SSF53756">
    <property type="entry name" value="UDP-Glycosyltransferase/glycogen phosphorylase"/>
    <property type="match status" value="1"/>
</dbReference>
<gene>
    <name evidence="2" type="ORF">KB213_04065</name>
</gene>
<reference evidence="2 3" key="1">
    <citation type="submission" date="2021-04" db="EMBL/GenBank/DDBJ databases">
        <title>The complete genome sequence of Neokomagataea sp. TBRC 2177.</title>
        <authorList>
            <person name="Charoenyingcharoen P."/>
            <person name="Yukphan P."/>
        </authorList>
    </citation>
    <scope>NUCLEOTIDE SEQUENCE [LARGE SCALE GENOMIC DNA]</scope>
    <source>
        <strain evidence="2 3">TBRC 2177</strain>
    </source>
</reference>
<sequence>MVEGHQRLHILHALSTREFAGTERHVAQLTELQAQEHDVTLLLERNTRDPRTGGDITEHLAPSVRVIRAGRLGYLWRLAALWRSGRYDIVHTHLGRASARVSWLRRLGLGGCAPIIATLHTRYRARSYGVHDGLVCIAQWQMDTLPREKRRCAALVPNWTALTVSSQEREAQRMRMRTFLDLPESAFLVVGAGRMVPEKGFSRLIKAWRDGGFGGATTLVLIGDGPEREALEAQARGASEIRFLGYRTDMPALLAAFDGFVLPSDHEPFGLVLLEAMAAGLPVCATAAGGVLDILSDEPESLVQPVSVEALIEGLQRLRASVVSERDMTMWRPEVQVKRLDDFYRALTHS</sequence>
<dbReference type="RefSeq" id="WP_211680747.1">
    <property type="nucleotide sequence ID" value="NZ_JAGRQH010000002.1"/>
</dbReference>
<dbReference type="Pfam" id="PF13439">
    <property type="entry name" value="Glyco_transf_4"/>
    <property type="match status" value="1"/>
</dbReference>
<dbReference type="Proteomes" id="UP000677812">
    <property type="component" value="Unassembled WGS sequence"/>
</dbReference>
<dbReference type="EMBL" id="JAGRQH010000002">
    <property type="protein sequence ID" value="MBR0559233.1"/>
    <property type="molecule type" value="Genomic_DNA"/>
</dbReference>
<dbReference type="Pfam" id="PF13692">
    <property type="entry name" value="Glyco_trans_1_4"/>
    <property type="match status" value="1"/>
</dbReference>
<keyword evidence="3" id="KW-1185">Reference proteome</keyword>
<dbReference type="PANTHER" id="PTHR12526">
    <property type="entry name" value="GLYCOSYLTRANSFERASE"/>
    <property type="match status" value="1"/>
</dbReference>
<organism evidence="2 3">
    <name type="scientific">Neokomagataea anthophila</name>
    <dbReference type="NCBI Taxonomy" id="2826925"/>
    <lineage>
        <taxon>Bacteria</taxon>
        <taxon>Pseudomonadati</taxon>
        <taxon>Pseudomonadota</taxon>
        <taxon>Alphaproteobacteria</taxon>
        <taxon>Acetobacterales</taxon>
        <taxon>Acetobacteraceae</taxon>
        <taxon>Neokomagataea</taxon>
    </lineage>
</organism>
<accession>A0ABS5E5P9</accession>
<dbReference type="PANTHER" id="PTHR12526:SF630">
    <property type="entry name" value="GLYCOSYLTRANSFERASE"/>
    <property type="match status" value="1"/>
</dbReference>